<protein>
    <recommendedName>
        <fullName evidence="1">HTH cro/C1-type domain-containing protein</fullName>
    </recommendedName>
</protein>
<feature type="domain" description="HTH cro/C1-type" evidence="1">
    <location>
        <begin position="15"/>
        <end position="69"/>
    </location>
</feature>
<dbReference type="Pfam" id="PF13443">
    <property type="entry name" value="HTH_26"/>
    <property type="match status" value="1"/>
</dbReference>
<dbReference type="EMBL" id="CP017141">
    <property type="protein sequence ID" value="AOM80995.1"/>
    <property type="molecule type" value="Genomic_DNA"/>
</dbReference>
<evidence type="ECO:0000313" key="3">
    <source>
        <dbReference type="Proteomes" id="UP000094313"/>
    </source>
</evidence>
<organism evidence="2 3">
    <name type="scientific">Pedobacter steynii</name>
    <dbReference type="NCBI Taxonomy" id="430522"/>
    <lineage>
        <taxon>Bacteria</taxon>
        <taxon>Pseudomonadati</taxon>
        <taxon>Bacteroidota</taxon>
        <taxon>Sphingobacteriia</taxon>
        <taxon>Sphingobacteriales</taxon>
        <taxon>Sphingobacteriaceae</taxon>
        <taxon>Pedobacter</taxon>
    </lineage>
</organism>
<sequence>MENKVEIQARFGEALLKLIEQKGLSLRKLALASELEYAQVQRISKGKVNLELTSVIALCKGLQITPVQFFEIYESI</sequence>
<evidence type="ECO:0000259" key="1">
    <source>
        <dbReference type="PROSITE" id="PS50943"/>
    </source>
</evidence>
<dbReference type="KEGG" id="psty:BFS30_24385"/>
<evidence type="ECO:0000313" key="2">
    <source>
        <dbReference type="EMBL" id="AOM80995.1"/>
    </source>
</evidence>
<dbReference type="Proteomes" id="UP000094313">
    <property type="component" value="Chromosome"/>
</dbReference>
<dbReference type="InterPro" id="IPR001387">
    <property type="entry name" value="Cro/C1-type_HTH"/>
</dbReference>
<accession>A0A1D7QQW8</accession>
<dbReference type="CDD" id="cd00093">
    <property type="entry name" value="HTH_XRE"/>
    <property type="match status" value="1"/>
</dbReference>
<dbReference type="SUPFAM" id="SSF47413">
    <property type="entry name" value="lambda repressor-like DNA-binding domains"/>
    <property type="match status" value="1"/>
</dbReference>
<name>A0A1D7QQW8_9SPHI</name>
<proteinExistence type="predicted"/>
<dbReference type="Gene3D" id="1.10.260.40">
    <property type="entry name" value="lambda repressor-like DNA-binding domains"/>
    <property type="match status" value="1"/>
</dbReference>
<reference evidence="2 3" key="1">
    <citation type="submission" date="2016-08" db="EMBL/GenBank/DDBJ databases">
        <authorList>
            <person name="Seilhamer J.J."/>
        </authorList>
    </citation>
    <scope>NUCLEOTIDE SEQUENCE [LARGE SCALE GENOMIC DNA]</scope>
    <source>
        <strain evidence="2 3">DX4</strain>
    </source>
</reference>
<dbReference type="AlphaFoldDB" id="A0A1D7QQW8"/>
<gene>
    <name evidence="2" type="ORF">BFS30_24385</name>
</gene>
<dbReference type="InterPro" id="IPR010982">
    <property type="entry name" value="Lambda_DNA-bd_dom_sf"/>
</dbReference>
<dbReference type="PROSITE" id="PS50943">
    <property type="entry name" value="HTH_CROC1"/>
    <property type="match status" value="1"/>
</dbReference>
<dbReference type="GO" id="GO:0003677">
    <property type="term" value="F:DNA binding"/>
    <property type="evidence" value="ECO:0007669"/>
    <property type="project" value="InterPro"/>
</dbReference>
<keyword evidence="3" id="KW-1185">Reference proteome</keyword>